<gene>
    <name evidence="2" type="ORF">HHI36_019587</name>
</gene>
<dbReference type="AlphaFoldDB" id="A0ABD2N823"/>
<sequence length="206" mass="24232">MMNFFFGTRLAYLLNGRNYEPQIKTVQQLRENNFHIAATSAYIDYWASETPEMRGYPKIFFTFPKMNISSSMQRAIERRDIAIVGLNREVRNVEKNLYNRLMLEPLMKPQDVWNICAIFSRGHPLFSLVNRMVEYLLEAGIIRKITEKYDKLLQINDESLSMKSLSLEHMVLPLFIWTVGIVLSAIVFCYEKIKFKRSSEELISLE</sequence>
<keyword evidence="1" id="KW-0472">Membrane</keyword>
<evidence type="ECO:0000313" key="3">
    <source>
        <dbReference type="Proteomes" id="UP001516400"/>
    </source>
</evidence>
<protein>
    <recommendedName>
        <fullName evidence="4">Solute-binding protein family 3/N-terminal domain-containing protein</fullName>
    </recommendedName>
</protein>
<organism evidence="2 3">
    <name type="scientific">Cryptolaemus montrouzieri</name>
    <dbReference type="NCBI Taxonomy" id="559131"/>
    <lineage>
        <taxon>Eukaryota</taxon>
        <taxon>Metazoa</taxon>
        <taxon>Ecdysozoa</taxon>
        <taxon>Arthropoda</taxon>
        <taxon>Hexapoda</taxon>
        <taxon>Insecta</taxon>
        <taxon>Pterygota</taxon>
        <taxon>Neoptera</taxon>
        <taxon>Endopterygota</taxon>
        <taxon>Coleoptera</taxon>
        <taxon>Polyphaga</taxon>
        <taxon>Cucujiformia</taxon>
        <taxon>Coccinelloidea</taxon>
        <taxon>Coccinellidae</taxon>
        <taxon>Scymninae</taxon>
        <taxon>Scymnini</taxon>
        <taxon>Cryptolaemus</taxon>
    </lineage>
</organism>
<evidence type="ECO:0000313" key="2">
    <source>
        <dbReference type="EMBL" id="KAL3274803.1"/>
    </source>
</evidence>
<keyword evidence="3" id="KW-1185">Reference proteome</keyword>
<feature type="transmembrane region" description="Helical" evidence="1">
    <location>
        <begin position="170"/>
        <end position="190"/>
    </location>
</feature>
<proteinExistence type="predicted"/>
<comment type="caution">
    <text evidence="2">The sequence shown here is derived from an EMBL/GenBank/DDBJ whole genome shotgun (WGS) entry which is preliminary data.</text>
</comment>
<keyword evidence="1" id="KW-1133">Transmembrane helix</keyword>
<name>A0ABD2N823_9CUCU</name>
<keyword evidence="1" id="KW-0812">Transmembrane</keyword>
<evidence type="ECO:0000256" key="1">
    <source>
        <dbReference type="SAM" id="Phobius"/>
    </source>
</evidence>
<dbReference type="SUPFAM" id="SSF53850">
    <property type="entry name" value="Periplasmic binding protein-like II"/>
    <property type="match status" value="1"/>
</dbReference>
<dbReference type="EMBL" id="JABFTP020000083">
    <property type="protein sequence ID" value="KAL3274803.1"/>
    <property type="molecule type" value="Genomic_DNA"/>
</dbReference>
<accession>A0ABD2N823</accession>
<dbReference type="Proteomes" id="UP001516400">
    <property type="component" value="Unassembled WGS sequence"/>
</dbReference>
<evidence type="ECO:0008006" key="4">
    <source>
        <dbReference type="Google" id="ProtNLM"/>
    </source>
</evidence>
<reference evidence="2 3" key="1">
    <citation type="journal article" date="2021" name="BMC Biol.">
        <title>Horizontally acquired antibacterial genes associated with adaptive radiation of ladybird beetles.</title>
        <authorList>
            <person name="Li H.S."/>
            <person name="Tang X.F."/>
            <person name="Huang Y.H."/>
            <person name="Xu Z.Y."/>
            <person name="Chen M.L."/>
            <person name="Du X.Y."/>
            <person name="Qiu B.Y."/>
            <person name="Chen P.T."/>
            <person name="Zhang W."/>
            <person name="Slipinski A."/>
            <person name="Escalona H.E."/>
            <person name="Waterhouse R.M."/>
            <person name="Zwick A."/>
            <person name="Pang H."/>
        </authorList>
    </citation>
    <scope>NUCLEOTIDE SEQUENCE [LARGE SCALE GENOMIC DNA]</scope>
    <source>
        <strain evidence="2">SYSU2018</strain>
    </source>
</reference>